<dbReference type="RefSeq" id="WP_259540650.1">
    <property type="nucleotide sequence ID" value="NZ_JANLCJ010000008.1"/>
</dbReference>
<keyword evidence="1" id="KW-0285">Flavoprotein</keyword>
<evidence type="ECO:0000313" key="4">
    <source>
        <dbReference type="Proteomes" id="UP001165586"/>
    </source>
</evidence>
<protein>
    <submittedName>
        <fullName evidence="3">Flavodoxin domain-containing protein</fullName>
    </submittedName>
</protein>
<dbReference type="InterPro" id="IPR029039">
    <property type="entry name" value="Flavoprotein-like_sf"/>
</dbReference>
<organism evidence="3 4">
    <name type="scientific">Herbiconiux daphne</name>
    <dbReference type="NCBI Taxonomy" id="2970914"/>
    <lineage>
        <taxon>Bacteria</taxon>
        <taxon>Bacillati</taxon>
        <taxon>Actinomycetota</taxon>
        <taxon>Actinomycetes</taxon>
        <taxon>Micrococcales</taxon>
        <taxon>Microbacteriaceae</taxon>
        <taxon>Herbiconiux</taxon>
    </lineage>
</organism>
<dbReference type="PROSITE" id="PS50902">
    <property type="entry name" value="FLAVODOXIN_LIKE"/>
    <property type="match status" value="1"/>
</dbReference>
<reference evidence="3" key="1">
    <citation type="submission" date="2022-08" db="EMBL/GenBank/DDBJ databases">
        <authorList>
            <person name="Deng Y."/>
            <person name="Han X.-F."/>
            <person name="Zhang Y.-Q."/>
        </authorList>
    </citation>
    <scope>NUCLEOTIDE SEQUENCE</scope>
    <source>
        <strain evidence="3">CPCC 203386</strain>
    </source>
</reference>
<dbReference type="InterPro" id="IPR001094">
    <property type="entry name" value="Flavdoxin-like"/>
</dbReference>
<dbReference type="PANTHER" id="PTHR19384:SF109">
    <property type="entry name" value="SULFITE REDUCTASE [NADPH] FLAVOPROTEIN COMPONENT"/>
    <property type="match status" value="1"/>
</dbReference>
<dbReference type="InterPro" id="IPR008254">
    <property type="entry name" value="Flavodoxin/NO_synth"/>
</dbReference>
<dbReference type="Pfam" id="PF00258">
    <property type="entry name" value="Flavodoxin_1"/>
    <property type="match status" value="1"/>
</dbReference>
<gene>
    <name evidence="3" type="ORF">N1032_18250</name>
</gene>
<evidence type="ECO:0000313" key="3">
    <source>
        <dbReference type="EMBL" id="MCS5735685.1"/>
    </source>
</evidence>
<keyword evidence="4" id="KW-1185">Reference proteome</keyword>
<evidence type="ECO:0000259" key="2">
    <source>
        <dbReference type="PROSITE" id="PS50902"/>
    </source>
</evidence>
<proteinExistence type="predicted"/>
<comment type="caution">
    <text evidence="3">The sequence shown here is derived from an EMBL/GenBank/DDBJ whole genome shotgun (WGS) entry which is preliminary data.</text>
</comment>
<dbReference type="EMBL" id="JANLCJ010000008">
    <property type="protein sequence ID" value="MCS5735685.1"/>
    <property type="molecule type" value="Genomic_DNA"/>
</dbReference>
<accession>A0ABT2H6U0</accession>
<feature type="domain" description="Flavodoxin-like" evidence="2">
    <location>
        <begin position="3"/>
        <end position="144"/>
    </location>
</feature>
<dbReference type="Proteomes" id="UP001165586">
    <property type="component" value="Unassembled WGS sequence"/>
</dbReference>
<dbReference type="SUPFAM" id="SSF52218">
    <property type="entry name" value="Flavoproteins"/>
    <property type="match status" value="1"/>
</dbReference>
<dbReference type="PANTHER" id="PTHR19384">
    <property type="entry name" value="NITRIC OXIDE SYNTHASE-RELATED"/>
    <property type="match status" value="1"/>
</dbReference>
<name>A0ABT2H6U0_9MICO</name>
<sequence>MTIRVLYGTESGNSEMIAEDVAIVLEQHGTVAVADLQDTDPGSLSPADLYIIICSTYGEGELPASAQPFVDRLVELRPQLDGVHYAIFGLGDSGYADSYSKGSEYLAARLDSLGAVRVGEYGRHDAAGFDDASEIATEWVRGIITVRAAA</sequence>
<dbReference type="PRINTS" id="PR00369">
    <property type="entry name" value="FLAVODOXIN"/>
</dbReference>
<evidence type="ECO:0000256" key="1">
    <source>
        <dbReference type="ARBA" id="ARBA00022630"/>
    </source>
</evidence>
<dbReference type="Gene3D" id="3.40.50.360">
    <property type="match status" value="1"/>
</dbReference>